<evidence type="ECO:0000256" key="2">
    <source>
        <dbReference type="SAM" id="Phobius"/>
    </source>
</evidence>
<accession>A0A0G4GQX9</accession>
<dbReference type="VEuPathDB" id="CryptoDB:Vbra_10223"/>
<feature type="transmembrane region" description="Helical" evidence="2">
    <location>
        <begin position="208"/>
        <end position="230"/>
    </location>
</feature>
<evidence type="ECO:0000313" key="3">
    <source>
        <dbReference type="EMBL" id="CEM32872.1"/>
    </source>
</evidence>
<feature type="transmembrane region" description="Helical" evidence="2">
    <location>
        <begin position="237"/>
        <end position="256"/>
    </location>
</feature>
<keyword evidence="2" id="KW-1133">Transmembrane helix</keyword>
<sequence>MTSASVRNLGRVFASTTPSAATQPAHAIDASSQIWRAGQRRCRSGWSAAARAMGGHHRCRPFIAGRLDGRLRVMAVRHFATKASAYYQPDHNKKKIKVSEGQKKVKVSEGQYKRRPVQSPWHKPSSNQQEADDDEMAEARMLPMSLSADTEKKKAKGRAAIRKAIESNAQLRGINPDLVERALDPMLLSVYTTYGVHVVYYRPPGGKWYFWTNNLGSFSMTLITGGLILMERSMIEPWMSFPIAAVVLALWFFPYLRLKTLATRLVYDVRGRRISFRGHNFWGLQGLQGDVFSLSRIRLVWTTRKYIKFKVRANSVFDPFGWVTWRIPRFENILKQERNHRDFTKHMWAGAGGGATPMRHPFPVVASDFPLDQEGLSKTGFDFGFYQGTDEEYAALGYKTPNVVKNHFISSNVTLEATQPSLFSRLLRRVMRRFSRMMRGPKNPYTSARHPGAIGQASQQMFKRKKSDHESAYAMNADGTTSFKGVRLCTMGVALNREEEMKIVDVLKSEMSEDDLRKSDDRRRLWHNYTPKEMFLAVLRVLTKS</sequence>
<evidence type="ECO:0000256" key="1">
    <source>
        <dbReference type="SAM" id="MobiDB-lite"/>
    </source>
</evidence>
<reference evidence="3 4" key="1">
    <citation type="submission" date="2014-11" db="EMBL/GenBank/DDBJ databases">
        <authorList>
            <person name="Zhu J."/>
            <person name="Qi W."/>
            <person name="Song R."/>
        </authorList>
    </citation>
    <scope>NUCLEOTIDE SEQUENCE [LARGE SCALE GENOMIC DNA]</scope>
</reference>
<keyword evidence="2" id="KW-0812">Transmembrane</keyword>
<dbReference type="AlphaFoldDB" id="A0A0G4GQX9"/>
<protein>
    <submittedName>
        <fullName evidence="3">Uncharacterized protein</fullName>
    </submittedName>
</protein>
<dbReference type="InParanoid" id="A0A0G4GQX9"/>
<feature type="region of interest" description="Disordered" evidence="1">
    <location>
        <begin position="94"/>
        <end position="134"/>
    </location>
</feature>
<gene>
    <name evidence="3" type="ORF">Vbra_10223</name>
</gene>
<keyword evidence="4" id="KW-1185">Reference proteome</keyword>
<evidence type="ECO:0000313" key="4">
    <source>
        <dbReference type="Proteomes" id="UP000041254"/>
    </source>
</evidence>
<dbReference type="Proteomes" id="UP000041254">
    <property type="component" value="Unassembled WGS sequence"/>
</dbReference>
<proteinExistence type="predicted"/>
<keyword evidence="2" id="KW-0472">Membrane</keyword>
<organism evidence="3 4">
    <name type="scientific">Vitrella brassicaformis (strain CCMP3155)</name>
    <dbReference type="NCBI Taxonomy" id="1169540"/>
    <lineage>
        <taxon>Eukaryota</taxon>
        <taxon>Sar</taxon>
        <taxon>Alveolata</taxon>
        <taxon>Colpodellida</taxon>
        <taxon>Vitrellaceae</taxon>
        <taxon>Vitrella</taxon>
    </lineage>
</organism>
<feature type="compositionally biased region" description="Basic and acidic residues" evidence="1">
    <location>
        <begin position="97"/>
        <end position="107"/>
    </location>
</feature>
<name>A0A0G4GQX9_VITBC</name>
<dbReference type="EMBL" id="CDMY01000768">
    <property type="protein sequence ID" value="CEM32872.1"/>
    <property type="molecule type" value="Genomic_DNA"/>
</dbReference>